<evidence type="ECO:0000256" key="4">
    <source>
        <dbReference type="SAM" id="SignalP"/>
    </source>
</evidence>
<dbReference type="PANTHER" id="PTHR33376">
    <property type="match status" value="1"/>
</dbReference>
<dbReference type="AlphaFoldDB" id="A0A365TP30"/>
<dbReference type="PANTHER" id="PTHR33376:SF5">
    <property type="entry name" value="EXTRACYTOPLASMIC SOLUTE RECEPTOR PROTEIN"/>
    <property type="match status" value="1"/>
</dbReference>
<dbReference type="OrthoDB" id="9769667at2"/>
<feature type="binding site" evidence="3">
    <location>
        <position position="224"/>
    </location>
    <ligand>
        <name>substrate</name>
    </ligand>
</feature>
<organism evidence="5 6">
    <name type="scientific">Vreelandella sulfidaeris</name>
    <dbReference type="NCBI Taxonomy" id="115553"/>
    <lineage>
        <taxon>Bacteria</taxon>
        <taxon>Pseudomonadati</taxon>
        <taxon>Pseudomonadota</taxon>
        <taxon>Gammaproteobacteria</taxon>
        <taxon>Oceanospirillales</taxon>
        <taxon>Halomonadaceae</taxon>
        <taxon>Vreelandella</taxon>
    </lineage>
</organism>
<evidence type="ECO:0000313" key="5">
    <source>
        <dbReference type="EMBL" id="RBI67701.1"/>
    </source>
</evidence>
<name>A0A365TP30_9GAMM</name>
<reference evidence="6" key="1">
    <citation type="submission" date="2018-06" db="EMBL/GenBank/DDBJ databases">
        <title>Whole genome sequencing of four bacterial strains from South Shetland trench revealing bio-synthetic gene clusters.</title>
        <authorList>
            <person name="Abdel-Mageed W.M."/>
            <person name="Lehri B."/>
            <person name="Jarmusch S."/>
            <person name="Miranda K."/>
            <person name="Goodfellow M."/>
            <person name="Jaspars M."/>
            <person name="Karlyshev A.V."/>
        </authorList>
    </citation>
    <scope>NUCLEOTIDE SEQUENCE [LARGE SCALE GENOMIC DNA]</scope>
    <source>
        <strain evidence="6">SST4</strain>
    </source>
</reference>
<keyword evidence="6" id="KW-1185">Reference proteome</keyword>
<dbReference type="EMBL" id="QNTU01000004">
    <property type="protein sequence ID" value="RBI67701.1"/>
    <property type="molecule type" value="Genomic_DNA"/>
</dbReference>
<dbReference type="Pfam" id="PF03480">
    <property type="entry name" value="DctP"/>
    <property type="match status" value="1"/>
</dbReference>
<dbReference type="InterPro" id="IPR018389">
    <property type="entry name" value="DctP_fam"/>
</dbReference>
<evidence type="ECO:0000256" key="3">
    <source>
        <dbReference type="PIRSR" id="PIRSR039026-2"/>
    </source>
</evidence>
<evidence type="ECO:0000256" key="2">
    <source>
        <dbReference type="PIRSR" id="PIRSR039026-1"/>
    </source>
</evidence>
<proteinExistence type="predicted"/>
<feature type="binding site" evidence="2">
    <location>
        <position position="167"/>
    </location>
    <ligand>
        <name>substrate</name>
    </ligand>
</feature>
<sequence length="355" mass="38523">MESIMKLTINKINGGFFRSVVAVSALSVCAIPTFATAQELPSVNWRMQALWDAGTTPYEYEEKFVERVSELTNGKFEIRLFAGGQLAPSAQAFEAVRAGAFQLMKTFDGYEAGSIPAFAFTSTVPFGFPESDQYEAWFYEKGGIELARQAYATAGLYYIAPTVYGQEPIHSKFPIESLDDLNGKKGRFVGLASTVMSEFGVSTTGLPTAEVYQALEKGVIDLADRGDMTANLEAGLGEVAEYLAVPGFHQPTTATSYVANQAAYDSLPDSYQAALEVAAREISSSLRQHILAQDAVALEAFEAQGVQITYLDPELIAQGRPTAMNAWRSAAGDDELANEILNSQIEFMQELGLID</sequence>
<accession>A0A365TP30</accession>
<keyword evidence="1 4" id="KW-0732">Signal</keyword>
<dbReference type="GO" id="GO:0031317">
    <property type="term" value="C:tripartite ATP-independent periplasmic transporter complex"/>
    <property type="evidence" value="ECO:0007669"/>
    <property type="project" value="InterPro"/>
</dbReference>
<comment type="caution">
    <text evidence="5">The sequence shown here is derived from an EMBL/GenBank/DDBJ whole genome shotgun (WGS) entry which is preliminary data.</text>
</comment>
<feature type="signal peptide" evidence="4">
    <location>
        <begin position="1"/>
        <end position="37"/>
    </location>
</feature>
<dbReference type="InterPro" id="IPR038404">
    <property type="entry name" value="TRAP_DctP_sf"/>
</dbReference>
<feature type="chain" id="PRO_5016627909" evidence="4">
    <location>
        <begin position="38"/>
        <end position="355"/>
    </location>
</feature>
<feature type="binding site" evidence="3">
    <location>
        <position position="225"/>
    </location>
    <ligand>
        <name>Na(+)</name>
        <dbReference type="ChEBI" id="CHEBI:29101"/>
    </ligand>
</feature>
<keyword evidence="3" id="KW-0479">Metal-binding</keyword>
<evidence type="ECO:0000256" key="1">
    <source>
        <dbReference type="ARBA" id="ARBA00022729"/>
    </source>
</evidence>
<protein>
    <submittedName>
        <fullName evidence="5">C4-dicarboxylate ABC transporter substrate-binding protein</fullName>
    </submittedName>
</protein>
<dbReference type="GO" id="GO:0046872">
    <property type="term" value="F:metal ion binding"/>
    <property type="evidence" value="ECO:0007669"/>
    <property type="project" value="UniProtKB-KW"/>
</dbReference>
<dbReference type="Gene3D" id="3.40.190.170">
    <property type="entry name" value="Bacterial extracellular solute-binding protein, family 7"/>
    <property type="match status" value="1"/>
</dbReference>
<dbReference type="PIRSF" id="PIRSF039026">
    <property type="entry name" value="SiaP"/>
    <property type="match status" value="1"/>
</dbReference>
<feature type="binding site" evidence="2">
    <location>
        <position position="187"/>
    </location>
    <ligand>
        <name>substrate</name>
    </ligand>
</feature>
<gene>
    <name evidence="5" type="ORF">DQ400_08415</name>
</gene>
<evidence type="ECO:0000313" key="6">
    <source>
        <dbReference type="Proteomes" id="UP000252204"/>
    </source>
</evidence>
<dbReference type="GO" id="GO:0055085">
    <property type="term" value="P:transmembrane transport"/>
    <property type="evidence" value="ECO:0007669"/>
    <property type="project" value="InterPro"/>
</dbReference>
<dbReference type="NCBIfam" id="NF037995">
    <property type="entry name" value="TRAP_S1"/>
    <property type="match status" value="1"/>
</dbReference>
<dbReference type="Proteomes" id="UP000252204">
    <property type="component" value="Unassembled WGS sequence"/>
</dbReference>
<dbReference type="InterPro" id="IPR026289">
    <property type="entry name" value="SBP_TakP-like"/>
</dbReference>
<dbReference type="Gene3D" id="3.40.190.10">
    <property type="entry name" value="Periplasmic binding protein-like II"/>
    <property type="match status" value="1"/>
</dbReference>
<feature type="binding site" evidence="3">
    <location>
        <position position="250"/>
    </location>
    <ligand>
        <name>substrate</name>
    </ligand>
</feature>